<keyword evidence="1" id="KW-0472">Membrane</keyword>
<dbReference type="Pfam" id="PF11139">
    <property type="entry name" value="SfLAP"/>
    <property type="match status" value="1"/>
</dbReference>
<keyword evidence="1" id="KW-0812">Transmembrane</keyword>
<protein>
    <submittedName>
        <fullName evidence="2">GAP family protein</fullName>
    </submittedName>
</protein>
<name>A0ABW9FTE2_9NOCA</name>
<reference evidence="2 3" key="1">
    <citation type="submission" date="2023-11" db="EMBL/GenBank/DDBJ databases">
        <authorList>
            <person name="Val-Calvo J."/>
            <person name="Scortti M."/>
            <person name="Vazquez-Boland J."/>
        </authorList>
    </citation>
    <scope>NUCLEOTIDE SEQUENCE [LARGE SCALE GENOMIC DNA]</scope>
    <source>
        <strain evidence="2 3">DSM 46662</strain>
    </source>
</reference>
<feature type="transmembrane region" description="Helical" evidence="1">
    <location>
        <begin position="43"/>
        <end position="63"/>
    </location>
</feature>
<evidence type="ECO:0000256" key="1">
    <source>
        <dbReference type="SAM" id="Phobius"/>
    </source>
</evidence>
<comment type="caution">
    <text evidence="2">The sequence shown here is derived from an EMBL/GenBank/DDBJ whole genome shotgun (WGS) entry which is preliminary data.</text>
</comment>
<accession>A0ABW9FTE2</accession>
<organism evidence="2 3">
    <name type="scientific">Prescottella soli</name>
    <dbReference type="NCBI Taxonomy" id="1543852"/>
    <lineage>
        <taxon>Bacteria</taxon>
        <taxon>Bacillati</taxon>
        <taxon>Actinomycetota</taxon>
        <taxon>Actinomycetes</taxon>
        <taxon>Mycobacteriales</taxon>
        <taxon>Nocardiaceae</taxon>
        <taxon>Prescottella</taxon>
    </lineage>
</organism>
<feature type="transmembrane region" description="Helical" evidence="1">
    <location>
        <begin position="12"/>
        <end position="31"/>
    </location>
</feature>
<dbReference type="RefSeq" id="WP_348605099.1">
    <property type="nucleotide sequence ID" value="NZ_CP157276.1"/>
</dbReference>
<proteinExistence type="predicted"/>
<dbReference type="EMBL" id="JBDLNU010000002">
    <property type="protein sequence ID" value="MFM1728737.1"/>
    <property type="molecule type" value="Genomic_DNA"/>
</dbReference>
<sequence>MLGSVIGETLPLALGIAISPVTIIAAILMLLSSNALRTGPGFLIGWILGVAIAVTAFVLLAGLLTTQGDSDGANVPRAIVQLLLAALFLLLAVRQWRGRPKPGEGPALPKWMAAIDGFTFKRAFGLGLLLSVLNPKNLLIAASAGVTIGDAGIAALPASIATGVFVLCATATVWVPVSAFGVASQQLRGPLDALHRWLVRENNVVMTVLMAFMAALMVGKAIASL</sequence>
<keyword evidence="1" id="KW-1133">Transmembrane helix</keyword>
<dbReference type="Proteomes" id="UP001629744">
    <property type="component" value="Unassembled WGS sequence"/>
</dbReference>
<feature type="transmembrane region" description="Helical" evidence="1">
    <location>
        <begin position="164"/>
        <end position="183"/>
    </location>
</feature>
<gene>
    <name evidence="2" type="ORF">ABEU19_002230</name>
</gene>
<feature type="transmembrane region" description="Helical" evidence="1">
    <location>
        <begin position="75"/>
        <end position="93"/>
    </location>
</feature>
<keyword evidence="3" id="KW-1185">Reference proteome</keyword>
<evidence type="ECO:0000313" key="3">
    <source>
        <dbReference type="Proteomes" id="UP001629744"/>
    </source>
</evidence>
<dbReference type="InterPro" id="IPR021315">
    <property type="entry name" value="Gap/Sap"/>
</dbReference>
<feature type="transmembrane region" description="Helical" evidence="1">
    <location>
        <begin position="204"/>
        <end position="223"/>
    </location>
</feature>
<evidence type="ECO:0000313" key="2">
    <source>
        <dbReference type="EMBL" id="MFM1728737.1"/>
    </source>
</evidence>